<dbReference type="GO" id="GO:0003723">
    <property type="term" value="F:RNA binding"/>
    <property type="evidence" value="ECO:0007669"/>
    <property type="project" value="UniProtKB-UniRule"/>
</dbReference>
<keyword evidence="4" id="KW-1185">Reference proteome</keyword>
<protein>
    <submittedName>
        <fullName evidence="3">Activating signal cointegrator 1 complex subunit 1 ASC-1 complex subunit p50</fullName>
    </submittedName>
</protein>
<sequence length="353" mass="40187">MDVLRPALININGRIYRKNAIQEEDYEEEEEDYSYSQTAVEQCLDEPCDTHNIEQTENGFRCAIDVPSVLYKYIIGKKGETRKRLESETKTSISLPKQGVEGEIVVTGAQQAAVVSAVTRIEVLIDSFRRKQPFTHFLSLALNHPQVREGFVRFSEELLERCRQDTGVDGSIFQNPAKLHLTIGTLVLLNEQEVTRANELLQQCQETIRDITEGKALPVEVRGIEYMNDDPSMVDVLYAKVSAKDESKKLQQIADRLVECFVSAGLMEREWDRVKIHGTVMNTLFRKDPSAEAKRTQGKLNGKDREAFDARNILKEFGEFYFGEFDLNCVHLSQRFSTDCTGYYSSAGQITFT</sequence>
<dbReference type="InterPro" id="IPR036612">
    <property type="entry name" value="KH_dom_type_1_sf"/>
</dbReference>
<proteinExistence type="predicted"/>
<dbReference type="PANTHER" id="PTHR13360">
    <property type="entry name" value="ACTIVATING SIGNAL COINTEGRATOR 1 COMPLEX SUBUNIT 1"/>
    <property type="match status" value="1"/>
</dbReference>
<evidence type="ECO:0000259" key="2">
    <source>
        <dbReference type="SMART" id="SM00322"/>
    </source>
</evidence>
<dbReference type="GO" id="GO:0006355">
    <property type="term" value="P:regulation of DNA-templated transcription"/>
    <property type="evidence" value="ECO:0007669"/>
    <property type="project" value="TreeGrafter"/>
</dbReference>
<evidence type="ECO:0000256" key="1">
    <source>
        <dbReference type="PROSITE-ProRule" id="PRU00117"/>
    </source>
</evidence>
<accession>A0A5A9PWP6</accession>
<gene>
    <name evidence="3" type="ORF">E1301_Tti021401</name>
</gene>
<name>A0A5A9PWP6_9TELE</name>
<dbReference type="Proteomes" id="UP000324632">
    <property type="component" value="Chromosome 1"/>
</dbReference>
<dbReference type="SUPFAM" id="SSF54791">
    <property type="entry name" value="Eukaryotic type KH-domain (KH-domain type I)"/>
    <property type="match status" value="1"/>
</dbReference>
<dbReference type="PANTHER" id="PTHR13360:SF1">
    <property type="entry name" value="ACTIVATING SIGNAL COINTEGRATOR 1 COMPLEX SUBUNIT 1"/>
    <property type="match status" value="1"/>
</dbReference>
<dbReference type="PROSITE" id="PS50084">
    <property type="entry name" value="KH_TYPE_1"/>
    <property type="match status" value="1"/>
</dbReference>
<dbReference type="EMBL" id="SOYY01000001">
    <property type="protein sequence ID" value="KAA0724839.1"/>
    <property type="molecule type" value="Genomic_DNA"/>
</dbReference>
<dbReference type="GO" id="GO:0006307">
    <property type="term" value="P:DNA alkylation repair"/>
    <property type="evidence" value="ECO:0007669"/>
    <property type="project" value="InterPro"/>
</dbReference>
<dbReference type="InterPro" id="IPR004088">
    <property type="entry name" value="KH_dom_type_1"/>
</dbReference>
<comment type="caution">
    <text evidence="3">The sequence shown here is derived from an EMBL/GenBank/DDBJ whole genome shotgun (WGS) entry which is preliminary data.</text>
</comment>
<dbReference type="Pfam" id="PF10469">
    <property type="entry name" value="AKAP7_NLS"/>
    <property type="match status" value="1"/>
</dbReference>
<feature type="domain" description="K Homology" evidence="2">
    <location>
        <begin position="58"/>
        <end position="126"/>
    </location>
</feature>
<evidence type="ECO:0000313" key="4">
    <source>
        <dbReference type="Proteomes" id="UP000324632"/>
    </source>
</evidence>
<dbReference type="GO" id="GO:0005634">
    <property type="term" value="C:nucleus"/>
    <property type="evidence" value="ECO:0007669"/>
    <property type="project" value="TreeGrafter"/>
</dbReference>
<dbReference type="Gene3D" id="3.30.1370.10">
    <property type="entry name" value="K Homology domain, type 1"/>
    <property type="match status" value="1"/>
</dbReference>
<dbReference type="InterPro" id="IPR004087">
    <property type="entry name" value="KH_dom"/>
</dbReference>
<organism evidence="3 4">
    <name type="scientific">Triplophysa tibetana</name>
    <dbReference type="NCBI Taxonomy" id="1572043"/>
    <lineage>
        <taxon>Eukaryota</taxon>
        <taxon>Metazoa</taxon>
        <taxon>Chordata</taxon>
        <taxon>Craniata</taxon>
        <taxon>Vertebrata</taxon>
        <taxon>Euteleostomi</taxon>
        <taxon>Actinopterygii</taxon>
        <taxon>Neopterygii</taxon>
        <taxon>Teleostei</taxon>
        <taxon>Ostariophysi</taxon>
        <taxon>Cypriniformes</taxon>
        <taxon>Nemacheilidae</taxon>
        <taxon>Triplophysa</taxon>
    </lineage>
</organism>
<dbReference type="InterPro" id="IPR009210">
    <property type="entry name" value="ASCC1"/>
</dbReference>
<dbReference type="Pfam" id="PF00013">
    <property type="entry name" value="KH_1"/>
    <property type="match status" value="1"/>
</dbReference>
<dbReference type="SMART" id="SM00322">
    <property type="entry name" value="KH"/>
    <property type="match status" value="1"/>
</dbReference>
<dbReference type="Gene3D" id="3.90.1140.10">
    <property type="entry name" value="Cyclic phosphodiesterase"/>
    <property type="match status" value="1"/>
</dbReference>
<reference evidence="3 4" key="1">
    <citation type="journal article" date="2019" name="Mol. Ecol. Resour.">
        <title>Chromosome-level genome assembly of Triplophysa tibetana, a fish adapted to the harsh high-altitude environment of the Tibetan Plateau.</title>
        <authorList>
            <person name="Yang X."/>
            <person name="Liu H."/>
            <person name="Ma Z."/>
            <person name="Zou Y."/>
            <person name="Zou M."/>
            <person name="Mao Y."/>
            <person name="Li X."/>
            <person name="Wang H."/>
            <person name="Chen T."/>
            <person name="Wang W."/>
            <person name="Yang R."/>
        </authorList>
    </citation>
    <scope>NUCLEOTIDE SEQUENCE [LARGE SCALE GENOMIC DNA]</scope>
    <source>
        <strain evidence="3">TTIB1903HZAU</strain>
        <tissue evidence="3">Muscle</tissue>
    </source>
</reference>
<dbReference type="InterPro" id="IPR047538">
    <property type="entry name" value="KH-I_ASCC1"/>
</dbReference>
<dbReference type="PIRSF" id="PIRSF027019">
    <property type="entry name" value="Euk_LigT"/>
    <property type="match status" value="1"/>
</dbReference>
<keyword evidence="1" id="KW-0694">RNA-binding</keyword>
<dbReference type="InterPro" id="IPR019510">
    <property type="entry name" value="AKAP7-like_phosphoesterase"/>
</dbReference>
<evidence type="ECO:0000313" key="3">
    <source>
        <dbReference type="EMBL" id="KAA0724839.1"/>
    </source>
</evidence>
<dbReference type="CDD" id="cd22419">
    <property type="entry name" value="KH-I_ASCC1"/>
    <property type="match status" value="1"/>
</dbReference>
<dbReference type="AlphaFoldDB" id="A0A5A9PWP6"/>
<dbReference type="OrthoDB" id="277832at2759"/>